<evidence type="ECO:0000256" key="1">
    <source>
        <dbReference type="SAM" id="MobiDB-lite"/>
    </source>
</evidence>
<gene>
    <name evidence="3" type="primary">LOC117642312</name>
</gene>
<dbReference type="InterPro" id="IPR009069">
    <property type="entry name" value="Cys_alpha_HP_mot_SF"/>
</dbReference>
<keyword evidence="2" id="KW-1185">Reference proteome</keyword>
<proteinExistence type="predicted"/>
<reference evidence="3" key="1">
    <citation type="submission" date="2025-08" db="UniProtKB">
        <authorList>
            <consortium name="RefSeq"/>
        </authorList>
    </citation>
    <scope>IDENTIFICATION</scope>
    <source>
        <tissue evidence="3">Total insect</tissue>
    </source>
</reference>
<dbReference type="RefSeq" id="XP_034236277.1">
    <property type="nucleotide sequence ID" value="XM_034380386.1"/>
</dbReference>
<dbReference type="GeneID" id="117642312"/>
<accession>A0A6P8YQB7</accession>
<dbReference type="CTD" id="33179"/>
<dbReference type="FunCoup" id="A0A6P8YQB7">
    <property type="interactions" value="275"/>
</dbReference>
<sequence>MDFTQTILRDNPLKTPRGNLVGSFVPTLQAPLIRTPVTDMIGNLFSAQEGPTFCANMEMMMLNCLDQYGYNRGVKMCGGYIQDMEECRHQTLELMRVNVMSEERRRQYRDGKRQKEYEDCPPHQ</sequence>
<dbReference type="OrthoDB" id="9992197at2759"/>
<dbReference type="InParanoid" id="A0A6P8YQB7"/>
<dbReference type="KEGG" id="tpal:117642312"/>
<evidence type="ECO:0000313" key="2">
    <source>
        <dbReference type="Proteomes" id="UP000515158"/>
    </source>
</evidence>
<protein>
    <submittedName>
        <fullName evidence="3">Uncharacterized protein LOC117642312</fullName>
    </submittedName>
</protein>
<dbReference type="Proteomes" id="UP000515158">
    <property type="component" value="Unplaced"/>
</dbReference>
<dbReference type="AlphaFoldDB" id="A0A6P8YQB7"/>
<dbReference type="PANTHER" id="PTHR21268">
    <property type="entry name" value="NADH DEHYDROGENASE [UBIQUINONE] IRON-SULFUR PROTEIN 5"/>
    <property type="match status" value="1"/>
</dbReference>
<feature type="region of interest" description="Disordered" evidence="1">
    <location>
        <begin position="103"/>
        <end position="124"/>
    </location>
</feature>
<organism evidence="3">
    <name type="scientific">Thrips palmi</name>
    <name type="common">Melon thrips</name>
    <dbReference type="NCBI Taxonomy" id="161013"/>
    <lineage>
        <taxon>Eukaryota</taxon>
        <taxon>Metazoa</taxon>
        <taxon>Ecdysozoa</taxon>
        <taxon>Arthropoda</taxon>
        <taxon>Hexapoda</taxon>
        <taxon>Insecta</taxon>
        <taxon>Pterygota</taxon>
        <taxon>Neoptera</taxon>
        <taxon>Paraneoptera</taxon>
        <taxon>Thysanoptera</taxon>
        <taxon>Terebrantia</taxon>
        <taxon>Thripoidea</taxon>
        <taxon>Thripidae</taxon>
        <taxon>Thrips</taxon>
    </lineage>
</organism>
<evidence type="ECO:0000313" key="3">
    <source>
        <dbReference type="RefSeq" id="XP_034236277.1"/>
    </source>
</evidence>
<dbReference type="SUPFAM" id="SSF47072">
    <property type="entry name" value="Cysteine alpha-hairpin motif"/>
    <property type="match status" value="1"/>
</dbReference>
<name>A0A6P8YQB7_THRPL</name>
<dbReference type="PANTHER" id="PTHR21268:SF2">
    <property type="entry name" value="NADH DEHYDROGENASE [UBIQUINONE] IRON-SULFUR PROTEIN 5"/>
    <property type="match status" value="1"/>
</dbReference>